<gene>
    <name evidence="3" type="ORF">AB7P39_01465</name>
</gene>
<evidence type="ECO:0000256" key="2">
    <source>
        <dbReference type="SAM" id="Phobius"/>
    </source>
</evidence>
<keyword evidence="4" id="KW-1185">Reference proteome</keyword>
<evidence type="ECO:0008006" key="5">
    <source>
        <dbReference type="Google" id="ProtNLM"/>
    </source>
</evidence>
<evidence type="ECO:0000313" key="3">
    <source>
        <dbReference type="EMBL" id="MFB8891504.1"/>
    </source>
</evidence>
<feature type="compositionally biased region" description="Low complexity" evidence="1">
    <location>
        <begin position="17"/>
        <end position="46"/>
    </location>
</feature>
<feature type="region of interest" description="Disordered" evidence="1">
    <location>
        <begin position="1"/>
        <end position="52"/>
    </location>
</feature>
<name>A0ABV5ENG2_9MICO</name>
<dbReference type="InterPro" id="IPR006311">
    <property type="entry name" value="TAT_signal"/>
</dbReference>
<accession>A0ABV5ENG2</accession>
<keyword evidence="2" id="KW-0812">Transmembrane</keyword>
<keyword evidence="2" id="KW-0472">Membrane</keyword>
<protein>
    <recommendedName>
        <fullName evidence="5">Peptidase propeptide and YPEB domain-containing protein</fullName>
    </recommendedName>
</protein>
<reference evidence="3 4" key="1">
    <citation type="submission" date="2024-08" db="EMBL/GenBank/DDBJ databases">
        <title>Heavy metals resistant antinobacteria isolated from wastewater.</title>
        <authorList>
            <person name="Roman Ponce B."/>
            <person name="Blanco Mercado M.A."/>
            <person name="Avila Aldana I.N."/>
            <person name="Morales Arrieta S."/>
        </authorList>
    </citation>
    <scope>NUCLEOTIDE SEQUENCE [LARGE SCALE GENOMIC DNA]</scope>
    <source>
        <strain evidence="4">sma-1</strain>
    </source>
</reference>
<keyword evidence="2" id="KW-1133">Transmembrane helix</keyword>
<dbReference type="PROSITE" id="PS51318">
    <property type="entry name" value="TAT"/>
    <property type="match status" value="1"/>
</dbReference>
<evidence type="ECO:0000256" key="1">
    <source>
        <dbReference type="SAM" id="MobiDB-lite"/>
    </source>
</evidence>
<proteinExistence type="predicted"/>
<dbReference type="Proteomes" id="UP001589643">
    <property type="component" value="Unassembled WGS sequence"/>
</dbReference>
<dbReference type="EMBL" id="JBHLHV010000001">
    <property type="protein sequence ID" value="MFB8891504.1"/>
    <property type="molecule type" value="Genomic_DNA"/>
</dbReference>
<dbReference type="RefSeq" id="WP_378715878.1">
    <property type="nucleotide sequence ID" value="NZ_JBHLHV010000001.1"/>
</dbReference>
<feature type="transmembrane region" description="Helical" evidence="2">
    <location>
        <begin position="56"/>
        <end position="80"/>
    </location>
</feature>
<sequence>MNDNERTPQDQPIPADAPTLPLSPSDAAPADAPADAPSAAPAAVPAEPRRRGRRTALLAGGAVVAAALLVGGGAAVGAALADDDDDEDRAASLSSSDGLAMSIEAYGAASADELTAIADAARAAADGDVVSLDAERDGTWDVQLVAADGSETDVRVDVDGTVTVTATEAAEADDTAAENVLDVATLRTVIEAALSEADGRIIDVDADDDPRSPFDVSVLTADRGVVDVTVGTDGSVLRTELDD</sequence>
<comment type="caution">
    <text evidence="3">The sequence shown here is derived from an EMBL/GenBank/DDBJ whole genome shotgun (WGS) entry which is preliminary data.</text>
</comment>
<organism evidence="3 4">
    <name type="scientific">Microbacterium plantarum</name>
    <dbReference type="NCBI Taxonomy" id="1816425"/>
    <lineage>
        <taxon>Bacteria</taxon>
        <taxon>Bacillati</taxon>
        <taxon>Actinomycetota</taxon>
        <taxon>Actinomycetes</taxon>
        <taxon>Micrococcales</taxon>
        <taxon>Microbacteriaceae</taxon>
        <taxon>Microbacterium</taxon>
    </lineage>
</organism>
<evidence type="ECO:0000313" key="4">
    <source>
        <dbReference type="Proteomes" id="UP001589643"/>
    </source>
</evidence>